<keyword evidence="7" id="KW-1185">Reference proteome</keyword>
<dbReference type="InterPro" id="IPR010930">
    <property type="entry name" value="Flg_bb/hook_C_dom"/>
</dbReference>
<dbReference type="STRING" id="997296.PB1_08267"/>
<dbReference type="RefSeq" id="WP_003351786.1">
    <property type="nucleotide sequence ID" value="NZ_AFEU01000002.1"/>
</dbReference>
<accession>I3E1H0</accession>
<dbReference type="InterPro" id="IPR053967">
    <property type="entry name" value="LlgE_F_G-like_D1"/>
</dbReference>
<evidence type="ECO:0000259" key="3">
    <source>
        <dbReference type="Pfam" id="PF00460"/>
    </source>
</evidence>
<dbReference type="InterPro" id="IPR020013">
    <property type="entry name" value="Flagellar_FlgE/F/G"/>
</dbReference>
<comment type="caution">
    <text evidence="6">The sequence shown here is derived from an EMBL/GenBank/DDBJ whole genome shotgun (WGS) entry which is preliminary data.</text>
</comment>
<dbReference type="AlphaFoldDB" id="I3E1H0"/>
<dbReference type="SUPFAM" id="SSF117143">
    <property type="entry name" value="Flagellar hook protein flgE"/>
    <property type="match status" value="1"/>
</dbReference>
<feature type="domain" description="Flagellar basal body rod protein N-terminal" evidence="3">
    <location>
        <begin position="5"/>
        <end position="35"/>
    </location>
</feature>
<evidence type="ECO:0000259" key="5">
    <source>
        <dbReference type="Pfam" id="PF22692"/>
    </source>
</evidence>
<dbReference type="eggNOG" id="COG4786">
    <property type="taxonomic scope" value="Bacteria"/>
</dbReference>
<dbReference type="PROSITE" id="PS00588">
    <property type="entry name" value="FLAGELLA_BB_ROD"/>
    <property type="match status" value="1"/>
</dbReference>
<dbReference type="InterPro" id="IPR019776">
    <property type="entry name" value="Flagellar_basal_body_rod_CS"/>
</dbReference>
<evidence type="ECO:0000313" key="6">
    <source>
        <dbReference type="EMBL" id="EIJ80341.1"/>
    </source>
</evidence>
<dbReference type="Pfam" id="PF06429">
    <property type="entry name" value="Flg_bbr_C"/>
    <property type="match status" value="1"/>
</dbReference>
<organism evidence="6 7">
    <name type="scientific">Bacillus methanolicus PB1</name>
    <dbReference type="NCBI Taxonomy" id="997296"/>
    <lineage>
        <taxon>Bacteria</taxon>
        <taxon>Bacillati</taxon>
        <taxon>Bacillota</taxon>
        <taxon>Bacilli</taxon>
        <taxon>Bacillales</taxon>
        <taxon>Bacillaceae</taxon>
        <taxon>Bacillus</taxon>
    </lineage>
</organism>
<evidence type="ECO:0000313" key="7">
    <source>
        <dbReference type="Proteomes" id="UP000010523"/>
    </source>
</evidence>
<dbReference type="PATRIC" id="fig|997296.3.peg.1755"/>
<dbReference type="InterPro" id="IPR037925">
    <property type="entry name" value="FlgE/F/G-like"/>
</dbReference>
<feature type="domain" description="Flagellar basal-body/hook protein C-terminal" evidence="4">
    <location>
        <begin position="229"/>
        <end position="273"/>
    </location>
</feature>
<dbReference type="EMBL" id="AFEU01000002">
    <property type="protein sequence ID" value="EIJ80341.1"/>
    <property type="molecule type" value="Genomic_DNA"/>
</dbReference>
<gene>
    <name evidence="6" type="ORF">PB1_08267</name>
</gene>
<reference evidence="6 7" key="1">
    <citation type="journal article" date="2012" name="Appl. Environ. Microbiol.">
        <title>Genome Sequence of Thermotolerant Bacillus methanolicus: Features and Regulation Related to Methylotrophy and Production of L-Lysine and L-Glutamate from Methanol.</title>
        <authorList>
            <person name="Heggeset T.M."/>
            <person name="Krog A."/>
            <person name="Balzer S."/>
            <person name="Wentzel A."/>
            <person name="Ellingsen T.E."/>
            <person name="Brautaset T."/>
        </authorList>
    </citation>
    <scope>NUCLEOTIDE SEQUENCE [LARGE SCALE GENOMIC DNA]</scope>
    <source>
        <strain evidence="6 7">PB1</strain>
    </source>
</reference>
<comment type="similarity">
    <text evidence="1 2">Belongs to the flagella basal body rod proteins family.</text>
</comment>
<keyword evidence="6" id="KW-0969">Cilium</keyword>
<dbReference type="GO" id="GO:0071978">
    <property type="term" value="P:bacterial-type flagellum-dependent swarming motility"/>
    <property type="evidence" value="ECO:0007669"/>
    <property type="project" value="TreeGrafter"/>
</dbReference>
<keyword evidence="2" id="KW-0975">Bacterial flagellum</keyword>
<evidence type="ECO:0000256" key="1">
    <source>
        <dbReference type="ARBA" id="ARBA00009677"/>
    </source>
</evidence>
<dbReference type="InterPro" id="IPR001444">
    <property type="entry name" value="Flag_bb_rod_N"/>
</dbReference>
<dbReference type="NCBIfam" id="TIGR03506">
    <property type="entry name" value="FlgEFG_subfam"/>
    <property type="match status" value="1"/>
</dbReference>
<dbReference type="PANTHER" id="PTHR30435:SF19">
    <property type="entry name" value="FLAGELLAR BASAL-BODY ROD PROTEIN FLGG"/>
    <property type="match status" value="1"/>
</dbReference>
<dbReference type="Pfam" id="PF22692">
    <property type="entry name" value="LlgE_F_G_D1"/>
    <property type="match status" value="1"/>
</dbReference>
<dbReference type="GO" id="GO:0009425">
    <property type="term" value="C:bacterial-type flagellum basal body"/>
    <property type="evidence" value="ECO:0007669"/>
    <property type="project" value="UniProtKB-SubCell"/>
</dbReference>
<keyword evidence="6" id="KW-0282">Flagellum</keyword>
<dbReference type="Proteomes" id="UP000010523">
    <property type="component" value="Unassembled WGS sequence"/>
</dbReference>
<dbReference type="PANTHER" id="PTHR30435">
    <property type="entry name" value="FLAGELLAR PROTEIN"/>
    <property type="match status" value="1"/>
</dbReference>
<protein>
    <submittedName>
        <fullName evidence="6">Flagellar basal-body rod protein</fullName>
    </submittedName>
</protein>
<feature type="domain" description="Flagellar hook protein FlgE/F/G-like D1" evidence="5">
    <location>
        <begin position="117"/>
        <end position="179"/>
    </location>
</feature>
<sequence length="279" mass="30747">MFKGFYTVASGMISQQRKTEMLANNMANANTPGFKADQSSMRAFPEMLLQRFDQRKIPTENGLKLPFNTPVGPINTGVYMQEAIPKFIQGDLRETELHTDVALIDINIPANEENGLKGTVLFTVQHPNGDVRYTRNGNFTVDGEGFLTTAGGLYVLNERGGRIQLSGDKFTINSRGVLTGENGETARLGIGFAENPQRLIKEGDGLFRTEDGNELPNAYNADGVQFTVQQGFLERSNVDAAKTMTDMLTAYRAFEANQKVLQAYDRSMEKAANDIGRIG</sequence>
<proteinExistence type="inferred from homology"/>
<dbReference type="Pfam" id="PF00460">
    <property type="entry name" value="Flg_bb_rod"/>
    <property type="match status" value="1"/>
</dbReference>
<name>I3E1H0_BACMT</name>
<evidence type="ECO:0000259" key="4">
    <source>
        <dbReference type="Pfam" id="PF06429"/>
    </source>
</evidence>
<dbReference type="OrthoDB" id="9800375at2"/>
<evidence type="ECO:0000256" key="2">
    <source>
        <dbReference type="RuleBase" id="RU362116"/>
    </source>
</evidence>
<keyword evidence="6" id="KW-0966">Cell projection</keyword>
<comment type="subcellular location">
    <subcellularLocation>
        <location evidence="2">Bacterial flagellum basal body</location>
    </subcellularLocation>
</comment>